<feature type="non-terminal residue" evidence="2">
    <location>
        <position position="587"/>
    </location>
</feature>
<feature type="compositionally biased region" description="Basic and acidic residues" evidence="1">
    <location>
        <begin position="197"/>
        <end position="206"/>
    </location>
</feature>
<feature type="region of interest" description="Disordered" evidence="1">
    <location>
        <begin position="544"/>
        <end position="587"/>
    </location>
</feature>
<dbReference type="EMBL" id="BNCQ01000051">
    <property type="protein sequence ID" value="GIM13689.1"/>
    <property type="molecule type" value="Genomic_DNA"/>
</dbReference>
<name>A0A8J4GUR2_9CHLO</name>
<evidence type="ECO:0000313" key="3">
    <source>
        <dbReference type="Proteomes" id="UP000722791"/>
    </source>
</evidence>
<gene>
    <name evidence="2" type="ORF">Vretimale_16769</name>
</gene>
<organism evidence="2 3">
    <name type="scientific">Volvox reticuliferus</name>
    <dbReference type="NCBI Taxonomy" id="1737510"/>
    <lineage>
        <taxon>Eukaryota</taxon>
        <taxon>Viridiplantae</taxon>
        <taxon>Chlorophyta</taxon>
        <taxon>core chlorophytes</taxon>
        <taxon>Chlorophyceae</taxon>
        <taxon>CS clade</taxon>
        <taxon>Chlamydomonadales</taxon>
        <taxon>Volvocaceae</taxon>
        <taxon>Volvox</taxon>
    </lineage>
</organism>
<sequence>DAAASPGAAALSHARKAPAAGAAAPSNANAAASSQALAVLRPPNPHQQTLHPHCYFRNASLPYSGGVPGSSPPCGRPLPVPVGSLPPYGSPQLPFAFTPSVQSMSLASLHQALVPLGYFGAHVGGAPSREGSRAVSGRDITYLATIRRPSWSSRSGSLDPSLASAGAAGALMPSLSPLHDLLESSYSNASTPGAQHARPDSSDHNRRLSQRCRNPSSSSASAIFSLSPSSAVPGSSPPPHLHHHHHHHHQRQQQQQQQRRLVAAAGPAKAAAGAAEAGGGDGASGGGCNASDVGRRKSKVLVGPEHIMTAARRDATGSGGDGTADSSGGGAVARSTTEGDGAFGSGDSGGEAADRGEDLVPQLDIMPAETAVQYDMYGPYGDADADPGLCPLVREDSESDLLPFALDKEGLVLSPAVASPGAPFGAAAVLTAARAGPEGRTGHNSTAGPVELTLSIAQARERDVAVGAFVRMMVDAAPLAAPPGHPAARELTPRQALAELEQLATRIRAVLEAAAPQLAAAAATTATSQLHHFHHHLHLHPNYHRHHLHQHQCHYQLHQQQQQQQQQQQHHHHGSALPPLPHLGHQG</sequence>
<feature type="region of interest" description="Disordered" evidence="1">
    <location>
        <begin position="184"/>
        <end position="293"/>
    </location>
</feature>
<dbReference type="Proteomes" id="UP000722791">
    <property type="component" value="Unassembled WGS sequence"/>
</dbReference>
<proteinExistence type="predicted"/>
<feature type="compositionally biased region" description="Gly residues" evidence="1">
    <location>
        <begin position="317"/>
        <end position="331"/>
    </location>
</feature>
<feature type="compositionally biased region" description="Low complexity" evidence="1">
    <location>
        <begin position="252"/>
        <end position="275"/>
    </location>
</feature>
<comment type="caution">
    <text evidence="2">The sequence shown here is derived from an EMBL/GenBank/DDBJ whole genome shotgun (WGS) entry which is preliminary data.</text>
</comment>
<feature type="compositionally biased region" description="Gly residues" evidence="1">
    <location>
        <begin position="276"/>
        <end position="288"/>
    </location>
</feature>
<accession>A0A8J4GUR2</accession>
<protein>
    <submittedName>
        <fullName evidence="2">Uncharacterized protein</fullName>
    </submittedName>
</protein>
<feature type="region of interest" description="Disordered" evidence="1">
    <location>
        <begin position="310"/>
        <end position="355"/>
    </location>
</feature>
<evidence type="ECO:0000313" key="2">
    <source>
        <dbReference type="EMBL" id="GIM13689.1"/>
    </source>
</evidence>
<feature type="compositionally biased region" description="Low complexity" evidence="1">
    <location>
        <begin position="553"/>
        <end position="568"/>
    </location>
</feature>
<dbReference type="AlphaFoldDB" id="A0A8J4GUR2"/>
<feature type="compositionally biased region" description="Basic residues" evidence="1">
    <location>
        <begin position="240"/>
        <end position="251"/>
    </location>
</feature>
<feature type="compositionally biased region" description="Low complexity" evidence="1">
    <location>
        <begin position="216"/>
        <end position="234"/>
    </location>
</feature>
<evidence type="ECO:0000256" key="1">
    <source>
        <dbReference type="SAM" id="MobiDB-lite"/>
    </source>
</evidence>
<feature type="compositionally biased region" description="Polar residues" evidence="1">
    <location>
        <begin position="184"/>
        <end position="193"/>
    </location>
</feature>
<reference evidence="2" key="1">
    <citation type="journal article" date="2021" name="Proc. Natl. Acad. Sci. U.S.A.">
        <title>Three genomes in the algal genus Volvox reveal the fate of a haploid sex-determining region after a transition to homothallism.</title>
        <authorList>
            <person name="Yamamoto K."/>
            <person name="Hamaji T."/>
            <person name="Kawai-Toyooka H."/>
            <person name="Matsuzaki R."/>
            <person name="Takahashi F."/>
            <person name="Nishimura Y."/>
            <person name="Kawachi M."/>
            <person name="Noguchi H."/>
            <person name="Minakuchi Y."/>
            <person name="Umen J.G."/>
            <person name="Toyoda A."/>
            <person name="Nozaki H."/>
        </authorList>
    </citation>
    <scope>NUCLEOTIDE SEQUENCE</scope>
    <source>
        <strain evidence="2">NIES-3785</strain>
    </source>
</reference>